<dbReference type="AlphaFoldDB" id="A0A0R3AH04"/>
<dbReference type="PATRIC" id="fig|1615673.3.peg.5446"/>
<dbReference type="Gene3D" id="3.40.50.300">
    <property type="entry name" value="P-loop containing nucleotide triphosphate hydrolases"/>
    <property type="match status" value="1"/>
</dbReference>
<dbReference type="Proteomes" id="UP000050852">
    <property type="component" value="Unassembled WGS sequence"/>
</dbReference>
<organism evidence="1 2">
    <name type="scientific">Pseudomonas paralactis</name>
    <dbReference type="NCBI Taxonomy" id="1615673"/>
    <lineage>
        <taxon>Bacteria</taxon>
        <taxon>Pseudomonadati</taxon>
        <taxon>Pseudomonadota</taxon>
        <taxon>Gammaproteobacteria</taxon>
        <taxon>Pseudomonadales</taxon>
        <taxon>Pseudomonadaceae</taxon>
        <taxon>Pseudomonas</taxon>
    </lineage>
</organism>
<sequence length="205" mass="23340">MSFAEQIKHQNNAGVLCESTPWNVRIMDKLRVLYPNAVFVFMLRHFTGVIQSLRRSWADGYPWAGPTDSARAELWCEMNDYILEFQGDGVIAISYDALCEEPANCLTKVRKQLMRYGILADFDLSVLGVSHASTAERPTIFDATSAGKENTLRAIRSFDPDDWCDSCVGDLSGRLLRTHALLCERFPDDYKIPRGYEMRHKYSIS</sequence>
<reference evidence="1 2" key="1">
    <citation type="submission" date="2015-02" db="EMBL/GenBank/DDBJ databases">
        <title>Two Pseudomonas sp. nov., isolated from raw milk.</title>
        <authorList>
            <person name="Wenning M."/>
            <person name="von Neubeck M."/>
            <person name="Huptas C."/>
            <person name="Scherer S."/>
        </authorList>
    </citation>
    <scope>NUCLEOTIDE SEQUENCE [LARGE SCALE GENOMIC DNA]</scope>
    <source>
        <strain evidence="1 2">DSM 29164</strain>
    </source>
</reference>
<gene>
    <name evidence="1" type="ORF">TX23_21550</name>
</gene>
<proteinExistence type="predicted"/>
<evidence type="ECO:0008006" key="3">
    <source>
        <dbReference type="Google" id="ProtNLM"/>
    </source>
</evidence>
<evidence type="ECO:0000313" key="1">
    <source>
        <dbReference type="EMBL" id="KRP69955.1"/>
    </source>
</evidence>
<accession>A0A0R3AH04</accession>
<protein>
    <recommendedName>
        <fullName evidence="3">Sulfotransferase</fullName>
    </recommendedName>
</protein>
<dbReference type="SUPFAM" id="SSF52540">
    <property type="entry name" value="P-loop containing nucleoside triphosphate hydrolases"/>
    <property type="match status" value="1"/>
</dbReference>
<comment type="caution">
    <text evidence="1">The sequence shown here is derived from an EMBL/GenBank/DDBJ whole genome shotgun (WGS) entry which is preliminary data.</text>
</comment>
<dbReference type="Pfam" id="PF13469">
    <property type="entry name" value="Sulfotransfer_3"/>
    <property type="match status" value="1"/>
</dbReference>
<name>A0A0R3AH04_9PSED</name>
<dbReference type="InterPro" id="IPR027417">
    <property type="entry name" value="P-loop_NTPase"/>
</dbReference>
<dbReference type="EMBL" id="JYLN01000009">
    <property type="protein sequence ID" value="KRP69955.1"/>
    <property type="molecule type" value="Genomic_DNA"/>
</dbReference>
<evidence type="ECO:0000313" key="2">
    <source>
        <dbReference type="Proteomes" id="UP000050852"/>
    </source>
</evidence>